<accession>A0A426YZA0</accession>
<proteinExistence type="predicted"/>
<dbReference type="EMBL" id="AMZH03009353">
    <property type="protein sequence ID" value="RRT57043.1"/>
    <property type="molecule type" value="Genomic_DNA"/>
</dbReference>
<evidence type="ECO:0000313" key="2">
    <source>
        <dbReference type="Proteomes" id="UP000287651"/>
    </source>
</evidence>
<dbReference type="AlphaFoldDB" id="A0A426YZA0"/>
<reference evidence="1 2" key="1">
    <citation type="journal article" date="2014" name="Agronomy (Basel)">
        <title>A Draft Genome Sequence for Ensete ventricosum, the Drought-Tolerant Tree Against Hunger.</title>
        <authorList>
            <person name="Harrison J."/>
            <person name="Moore K.A."/>
            <person name="Paszkiewicz K."/>
            <person name="Jones T."/>
            <person name="Grant M."/>
            <person name="Ambacheew D."/>
            <person name="Muzemil S."/>
            <person name="Studholme D.J."/>
        </authorList>
    </citation>
    <scope>NUCLEOTIDE SEQUENCE [LARGE SCALE GENOMIC DNA]</scope>
</reference>
<gene>
    <name evidence="1" type="ORF">B296_00032806</name>
</gene>
<comment type="caution">
    <text evidence="1">The sequence shown here is derived from an EMBL/GenBank/DDBJ whole genome shotgun (WGS) entry which is preliminary data.</text>
</comment>
<evidence type="ECO:0000313" key="1">
    <source>
        <dbReference type="EMBL" id="RRT57043.1"/>
    </source>
</evidence>
<protein>
    <submittedName>
        <fullName evidence="1">Uncharacterized protein</fullName>
    </submittedName>
</protein>
<organism evidence="1 2">
    <name type="scientific">Ensete ventricosum</name>
    <name type="common">Abyssinian banana</name>
    <name type="synonym">Musa ensete</name>
    <dbReference type="NCBI Taxonomy" id="4639"/>
    <lineage>
        <taxon>Eukaryota</taxon>
        <taxon>Viridiplantae</taxon>
        <taxon>Streptophyta</taxon>
        <taxon>Embryophyta</taxon>
        <taxon>Tracheophyta</taxon>
        <taxon>Spermatophyta</taxon>
        <taxon>Magnoliopsida</taxon>
        <taxon>Liliopsida</taxon>
        <taxon>Zingiberales</taxon>
        <taxon>Musaceae</taxon>
        <taxon>Ensete</taxon>
    </lineage>
</organism>
<sequence>MPSVRVPAVSVVLSNHMVGTLLSQIERADEVFETRFPFGGAGGPRRMGGPDPWGSTWQLEQVESFEDWSDGSRGVTFPQEQIPCLAHLLEQDTSSCVPLYGHTWNVITGSGSDAL</sequence>
<name>A0A426YZA0_ENSVE</name>
<dbReference type="Proteomes" id="UP000287651">
    <property type="component" value="Unassembled WGS sequence"/>
</dbReference>